<dbReference type="GO" id="GO:0008233">
    <property type="term" value="F:peptidase activity"/>
    <property type="evidence" value="ECO:0007669"/>
    <property type="project" value="UniProtKB-KW"/>
</dbReference>
<keyword evidence="8" id="KW-0479">Metal-binding</keyword>
<dbReference type="PANTHER" id="PTHR37984:SF5">
    <property type="entry name" value="PROTEIN NYNRIN-LIKE"/>
    <property type="match status" value="1"/>
</dbReference>
<dbReference type="EMBL" id="X14037">
    <property type="protein sequence ID" value="CAA32198.1"/>
    <property type="molecule type" value="Genomic_DNA"/>
</dbReference>
<dbReference type="PIR" id="S02021">
    <property type="entry name" value="S02021"/>
</dbReference>
<evidence type="ECO:0000256" key="3">
    <source>
        <dbReference type="ARBA" id="ARBA00022695"/>
    </source>
</evidence>
<dbReference type="GO" id="GO:0004519">
    <property type="term" value="F:endonuclease activity"/>
    <property type="evidence" value="ECO:0007669"/>
    <property type="project" value="UniProtKB-KW"/>
</dbReference>
<dbReference type="Pfam" id="PF17921">
    <property type="entry name" value="Integrase_H2C2"/>
    <property type="match status" value="1"/>
</dbReference>
<dbReference type="SMART" id="SM00343">
    <property type="entry name" value="ZnF_C2HC"/>
    <property type="match status" value="2"/>
</dbReference>
<evidence type="ECO:0000256" key="6">
    <source>
        <dbReference type="ARBA" id="ARBA00022801"/>
    </source>
</evidence>
<dbReference type="FlyBase" id="FBgn0043876">
    <property type="gene designation" value="micropia\polyprotein"/>
</dbReference>
<dbReference type="SUPFAM" id="SSF50630">
    <property type="entry name" value="Acid proteases"/>
    <property type="match status" value="1"/>
</dbReference>
<dbReference type="InterPro" id="IPR021109">
    <property type="entry name" value="Peptidase_aspartic_dom_sf"/>
</dbReference>
<dbReference type="SUPFAM" id="SSF57756">
    <property type="entry name" value="Retrovirus zinc finger-like domains"/>
    <property type="match status" value="1"/>
</dbReference>
<dbReference type="PROSITE" id="PS50878">
    <property type="entry name" value="RT_POL"/>
    <property type="match status" value="1"/>
</dbReference>
<evidence type="ECO:0000259" key="10">
    <source>
        <dbReference type="PROSITE" id="PS50878"/>
    </source>
</evidence>
<dbReference type="SUPFAM" id="SSF56672">
    <property type="entry name" value="DNA/RNA polymerases"/>
    <property type="match status" value="1"/>
</dbReference>
<keyword evidence="6" id="KW-0378">Hydrolase</keyword>
<protein>
    <recommendedName>
        <fullName evidence="1">RNA-directed DNA polymerase</fullName>
        <ecNumber evidence="1">2.7.7.49</ecNumber>
    </recommendedName>
</protein>
<dbReference type="GO" id="GO:0003676">
    <property type="term" value="F:nucleic acid binding"/>
    <property type="evidence" value="ECO:0007669"/>
    <property type="project" value="InterPro"/>
</dbReference>
<dbReference type="InterPro" id="IPR043128">
    <property type="entry name" value="Rev_trsase/Diguanyl_cyclase"/>
</dbReference>
<dbReference type="Gene3D" id="4.10.60.10">
    <property type="entry name" value="Zinc finger, CCHC-type"/>
    <property type="match status" value="1"/>
</dbReference>
<evidence type="ECO:0000259" key="9">
    <source>
        <dbReference type="PROSITE" id="PS50158"/>
    </source>
</evidence>
<dbReference type="GO" id="GO:0008270">
    <property type="term" value="F:zinc ion binding"/>
    <property type="evidence" value="ECO:0007669"/>
    <property type="project" value="UniProtKB-KW"/>
</dbReference>
<reference evidence="11" key="1">
    <citation type="journal article" date="1988" name="J. Mol. Biol.">
        <title>Micropia: a retrotransposon of Drosophila combining structural features of DNA viruses, retroviruses and non-viral transposable elements.</title>
        <authorList>
            <person name="Lankenau D.H."/>
            <person name="Huijser P."/>
            <person name="Jansen E."/>
            <person name="Miedema K."/>
            <person name="Hennig W."/>
        </authorList>
    </citation>
    <scope>NUCLEOTIDE SEQUENCE</scope>
    <source>
        <strain evidence="11">CantonS</strain>
    </source>
</reference>
<evidence type="ECO:0000256" key="8">
    <source>
        <dbReference type="PROSITE-ProRule" id="PRU00047"/>
    </source>
</evidence>
<gene>
    <name evidence="12" type="primary">polyprotein</name>
</gene>
<keyword evidence="3" id="KW-0548">Nucleotidyltransferase</keyword>
<dbReference type="Gene3D" id="1.10.340.70">
    <property type="match status" value="1"/>
</dbReference>
<keyword evidence="4" id="KW-0540">Nuclease</keyword>
<dbReference type="Pfam" id="PF17917">
    <property type="entry name" value="RT_RNaseH"/>
    <property type="match status" value="1"/>
</dbReference>
<dbReference type="AlphaFoldDB" id="Q24310"/>
<dbReference type="Pfam" id="PF00098">
    <property type="entry name" value="zf-CCHC"/>
    <property type="match status" value="1"/>
</dbReference>
<keyword evidence="8" id="KW-0862">Zinc</keyword>
<keyword evidence="8" id="KW-0863">Zinc-finger</keyword>
<dbReference type="FunFam" id="1.10.340.70:FF:000001">
    <property type="entry name" value="Retrovirus-related Pol polyprotein from transposon gypsy-like Protein"/>
    <property type="match status" value="1"/>
</dbReference>
<dbReference type="InterPro" id="IPR043502">
    <property type="entry name" value="DNA/RNA_pol_sf"/>
</dbReference>
<sequence>MQNRNLAELVKIMQKTPAREQQPSYDVKLPKFNPDAACVEAAKWCSTTDIILTEHPLKGSKLITALSNCMEGTASQWLTQISYQGMTWQEFQELFLQRFETEETPAATFLNLLNSRPTAAECYAVYASRLVTQLTTKWRNMEIEEIAVTTVLAHMANIDSRLQRVLFTSNVRTRSKLQAELKAFTFDKKRHARDDNLGPDQKNRKASPVVCHFCSKPGRRIAECRSKMRQDRRAKPQREKSNVTCYRCGQPGHFSNQCPKNGTAAKQDVTQQKTVNQCCVTEPKGSLHQRGEIYPICFDSGAECSLIKDDISSKLSGKRINNTVMIKGIGGGSVCSTLQILSEVTINENIMEILFHVVPNEEMRNDILIGREILKQGFYVILTSDNFKVVKSKTVNNCSVTERSFTLSDIDTELVDNEKAQLIELLEKHSTSFTNGIPHTRVNTGEMKIRLIDPTKTVQRRPYRLSPEEREVVRMQVSELIRCNIVRPSCSPFASPMLLVKKKNGTDRLCVDFRELNSNTISDKYPLPLISDQIARLRGANYFTCLDMASGFHQIPIHPESVEYTAFVPDGLKNAPSVFQRTVINALGDLANSFVIVYMDDIMVVSPTKELALERLKTVLNVLTKAGFTFNLAKCSFLKTTVQYLGYEVRAGEIRPNVRKIASLSSLPPPQTVSGVRQFIGLASYFRKFVSGFSQLMKPLYSLSSGSGKITWSAELEEIRLKVVTILTNEPALVIFDPQYPIELHTDASACGYGAILLHRIESKPHVIEYFSKTTTSVESRYHSYELETLAVVKAVKHFRHYLIGREFVVYTDCNSLKASRTKIDLTPRVHRWWAYLQSFNFEIQYREGKRMAHVDFLSRNPLSPEHILSINKIPEKRVNLSEISSTWLLAEQRLDLEIIEIVNKLESDELAENLAKTYDLRKGVLYRKVQRRGRTSYLPVVPRAFKWSVINQVHESIMHLGWQKTLDKVYQYYWFAKMNKYVRKFVSNCITCRSVKSSSGKVQAELHSIPKTSIPWHTIHIDITGKLSGKSDLKEYVIVQIDAYTKFVYLLP</sequence>
<dbReference type="Gene3D" id="3.10.10.10">
    <property type="entry name" value="HIV Type 1 Reverse Transcriptase, subunit A, domain 1"/>
    <property type="match status" value="1"/>
</dbReference>
<dbReference type="InterPro" id="IPR001878">
    <property type="entry name" value="Znf_CCHC"/>
</dbReference>
<evidence type="ECO:0000313" key="11">
    <source>
        <dbReference type="EMBL" id="CAA32198.1"/>
    </source>
</evidence>
<dbReference type="GO" id="GO:0006508">
    <property type="term" value="P:proteolysis"/>
    <property type="evidence" value="ECO:0007669"/>
    <property type="project" value="UniProtKB-KW"/>
</dbReference>
<dbReference type="EC" id="2.7.7.49" evidence="1"/>
<dbReference type="CDD" id="cd09274">
    <property type="entry name" value="RNase_HI_RT_Ty3"/>
    <property type="match status" value="1"/>
</dbReference>
<keyword evidence="5" id="KW-0255">Endonuclease</keyword>
<dbReference type="CDD" id="cd01647">
    <property type="entry name" value="RT_LTR"/>
    <property type="match status" value="1"/>
</dbReference>
<proteinExistence type="predicted"/>
<keyword evidence="2" id="KW-0808">Transferase</keyword>
<dbReference type="Gene3D" id="3.30.70.270">
    <property type="match status" value="2"/>
</dbReference>
<reference evidence="11" key="2">
    <citation type="submission" date="1995-10" db="EMBL/GenBank/DDBJ databases">
        <authorList>
            <person name="Lankenau D.H."/>
        </authorList>
    </citation>
    <scope>NUCLEOTIDE SEQUENCE</scope>
    <source>
        <strain evidence="11">CantonS</strain>
    </source>
</reference>
<dbReference type="InterPro" id="IPR036875">
    <property type="entry name" value="Znf_CCHC_sf"/>
</dbReference>
<dbReference type="Gene3D" id="2.40.70.10">
    <property type="entry name" value="Acid Proteases"/>
    <property type="match status" value="1"/>
</dbReference>
<dbReference type="InterPro" id="IPR041373">
    <property type="entry name" value="RT_RNaseH"/>
</dbReference>
<evidence type="ECO:0000256" key="4">
    <source>
        <dbReference type="ARBA" id="ARBA00022722"/>
    </source>
</evidence>
<dbReference type="CDD" id="cd00303">
    <property type="entry name" value="retropepsin_like"/>
    <property type="match status" value="1"/>
</dbReference>
<dbReference type="InterPro" id="IPR041588">
    <property type="entry name" value="Integrase_H2C2"/>
</dbReference>
<evidence type="ECO:0000256" key="2">
    <source>
        <dbReference type="ARBA" id="ARBA00022679"/>
    </source>
</evidence>
<dbReference type="FunFam" id="3.30.70.270:FF:000003">
    <property type="entry name" value="Transposon Ty3-G Gag-Pol polyprotein"/>
    <property type="match status" value="1"/>
</dbReference>
<dbReference type="Pfam" id="PF00078">
    <property type="entry name" value="RVT_1"/>
    <property type="match status" value="1"/>
</dbReference>
<feature type="domain" description="CCHC-type" evidence="9">
    <location>
        <begin position="245"/>
        <end position="260"/>
    </location>
</feature>
<keyword evidence="11" id="KW-0645">Protease</keyword>
<organism evidence="11">
    <name type="scientific">Drosophila melanogaster</name>
    <name type="common">Fruit fly</name>
    <dbReference type="NCBI Taxonomy" id="7227"/>
    <lineage>
        <taxon>Eukaryota</taxon>
        <taxon>Metazoa</taxon>
        <taxon>Ecdysozoa</taxon>
        <taxon>Arthropoda</taxon>
        <taxon>Hexapoda</taxon>
        <taxon>Insecta</taxon>
        <taxon>Pterygota</taxon>
        <taxon>Neoptera</taxon>
        <taxon>Endopterygota</taxon>
        <taxon>Diptera</taxon>
        <taxon>Brachycera</taxon>
        <taxon>Muscomorpha</taxon>
        <taxon>Ephydroidea</taxon>
        <taxon>Drosophilidae</taxon>
        <taxon>Drosophila</taxon>
        <taxon>Sophophora</taxon>
    </lineage>
</organism>
<feature type="domain" description="Reverse transcriptase" evidence="10">
    <location>
        <begin position="481"/>
        <end position="649"/>
    </location>
</feature>
<keyword evidence="7 11" id="KW-0695">RNA-directed DNA polymerase</keyword>
<evidence type="ECO:0000256" key="7">
    <source>
        <dbReference type="ARBA" id="ARBA00022918"/>
    </source>
</evidence>
<dbReference type="PROSITE" id="PS50158">
    <property type="entry name" value="ZF_CCHC"/>
    <property type="match status" value="1"/>
</dbReference>
<evidence type="ECO:0000256" key="1">
    <source>
        <dbReference type="ARBA" id="ARBA00012493"/>
    </source>
</evidence>
<dbReference type="FunFam" id="3.30.70.270:FF:000020">
    <property type="entry name" value="Transposon Tf2-6 polyprotein-like Protein"/>
    <property type="match status" value="1"/>
</dbReference>
<dbReference type="InterPro" id="IPR050951">
    <property type="entry name" value="Retrovirus_Pol_polyprotein"/>
</dbReference>
<dbReference type="PeptideAtlas" id="Q24310"/>
<dbReference type="InterPro" id="IPR000477">
    <property type="entry name" value="RT_dom"/>
</dbReference>
<evidence type="ECO:0000313" key="12">
    <source>
        <dbReference type="FlyBase" id="FBgn0043876"/>
    </source>
</evidence>
<dbReference type="GO" id="GO:0003964">
    <property type="term" value="F:RNA-directed DNA polymerase activity"/>
    <property type="evidence" value="ECO:0007669"/>
    <property type="project" value="UniProtKB-KW"/>
</dbReference>
<dbReference type="FunFam" id="3.10.20.370:FF:000001">
    <property type="entry name" value="Retrovirus-related Pol polyprotein from transposon 17.6-like protein"/>
    <property type="match status" value="1"/>
</dbReference>
<accession>Q24310</accession>
<evidence type="ECO:0000256" key="5">
    <source>
        <dbReference type="ARBA" id="ARBA00022759"/>
    </source>
</evidence>
<dbReference type="PANTHER" id="PTHR37984">
    <property type="entry name" value="PROTEIN CBG26694"/>
    <property type="match status" value="1"/>
</dbReference>
<name>Q24310_DROME</name>